<evidence type="ECO:0000313" key="28">
    <source>
        <dbReference type="EMBL" id="KAH3863357.1"/>
    </source>
</evidence>
<sequence length="966" mass="109535">MAANKRLVYFLVFLVIALPVITGILVWKLLPGCDDKTNTAESGRAGSQVQPTASGVQTVPTSAPLQTTNSTLSGKLTTPPFEDGPWKTLRLPGTVLPVHYNLTMFPDFYDNASTFYGNVSIELQVKEATQLFMVHVLFLDIAQTKLLDGPFGNAISIKRTFEYKPNQFWVVETTKPILANSTVYLDIQFSGSLNRSIVGFYKSTYINSITKKPSSIATTKFEPVNARRAFPCLDEPNIKATYTVTLVHRKGYTALSNMPVQWSDTWSQNPSLVATRFDTSVKMSTYLACFIVCDFSYLEGNSTSGIKVRLYAPPDRVNQTAYALQVAMTSVDLYTTKFNISYPLPKLDLISVPDFVSGAMENWGLITFRETNILVDPSAASDANKQNVAGVVAHEVSHQWFGNLVTMDWWDDLWLNEGFASFMEYIGAATQEPTWDMISQRLIIDVQPVMVTDAGVSSHPIVVDVTDPNDINAVFDIISYSKGMSVIGMLERWMGSDRFFEGISRYLHKYQYSNARTDDLWTALGNIADDIRVKDVMDTWTKQMGLPYLNVTIVDDVITVQQDRFLADQSIHYDISDSHFGYKWFIKLDYMIKTKQTYSVWIKGNRTLSFTTPQTLNSSNPDFWLKFNLDGIGFYRVNYPVTIWRRLSDVLRKDTKVLTPADRANLIDDAFNLARAGLLGYDIALDMTSYLDAEQDYLPWESATSGLSYIAAMLEFTGDYELLQQYKVAKVTGAFNRLGWDDTGSHLDKLLRSTVISLACGNGHEDCMRTAKQKFQDWLYKNATIPPNIRSLVYNYGMGASDSSRDWHITWQRYLNEADAQEKSKLQSALAKTKSIPLLMRYIENAQNEEYVRSQDYFNVLGIIAGNRAGRGLVWDWVRNNWQTLVDRFTLYSRYFGRLLPSIASNFNTQYQLEEVQMFFAKYPDAGAGASGRKQVLESIQRNIRWMATNKQRVVTWLESHVPKEN</sequence>
<dbReference type="GO" id="GO:0005615">
    <property type="term" value="C:extracellular space"/>
    <property type="evidence" value="ECO:0007669"/>
    <property type="project" value="TreeGrafter"/>
</dbReference>
<evidence type="ECO:0000256" key="10">
    <source>
        <dbReference type="ARBA" id="ARBA00022801"/>
    </source>
</evidence>
<evidence type="ECO:0000256" key="17">
    <source>
        <dbReference type="ARBA" id="ARBA00023157"/>
    </source>
</evidence>
<dbReference type="InterPro" id="IPR042097">
    <property type="entry name" value="Aminopeptidase_N-like_N_sf"/>
</dbReference>
<evidence type="ECO:0000256" key="21">
    <source>
        <dbReference type="PIRSR" id="PIRSR634016-3"/>
    </source>
</evidence>
<feature type="site" description="Transition state stabilizer" evidence="22">
    <location>
        <position position="480"/>
    </location>
</feature>
<dbReference type="Pfam" id="PF11838">
    <property type="entry name" value="ERAP1_C"/>
    <property type="match status" value="1"/>
</dbReference>
<dbReference type="GO" id="GO:0005886">
    <property type="term" value="C:plasma membrane"/>
    <property type="evidence" value="ECO:0007669"/>
    <property type="project" value="UniProtKB-SubCell"/>
</dbReference>
<evidence type="ECO:0000256" key="24">
    <source>
        <dbReference type="SAM" id="MobiDB-lite"/>
    </source>
</evidence>
<reference evidence="28" key="1">
    <citation type="journal article" date="2019" name="bioRxiv">
        <title>The Genome of the Zebra Mussel, Dreissena polymorpha: A Resource for Invasive Species Research.</title>
        <authorList>
            <person name="McCartney M.A."/>
            <person name="Auch B."/>
            <person name="Kono T."/>
            <person name="Mallez S."/>
            <person name="Zhang Y."/>
            <person name="Obille A."/>
            <person name="Becker A."/>
            <person name="Abrahante J.E."/>
            <person name="Garbe J."/>
            <person name="Badalamenti J.P."/>
            <person name="Herman A."/>
            <person name="Mangelson H."/>
            <person name="Liachko I."/>
            <person name="Sullivan S."/>
            <person name="Sone E.D."/>
            <person name="Koren S."/>
            <person name="Silverstein K.A.T."/>
            <person name="Beckman K.B."/>
            <person name="Gohl D.M."/>
        </authorList>
    </citation>
    <scope>NUCLEOTIDE SEQUENCE</scope>
    <source>
        <strain evidence="28">Duluth1</strain>
        <tissue evidence="28">Whole animal</tissue>
    </source>
</reference>
<feature type="binding site" evidence="20">
    <location>
        <position position="222"/>
    </location>
    <ligand>
        <name>substrate</name>
    </ligand>
</feature>
<evidence type="ECO:0000256" key="12">
    <source>
        <dbReference type="ARBA" id="ARBA00022837"/>
    </source>
</evidence>
<keyword evidence="12" id="KW-0106">Calcium</keyword>
<dbReference type="EC" id="3.4.11.-" evidence="23"/>
<feature type="binding site" evidence="21">
    <location>
        <position position="394"/>
    </location>
    <ligand>
        <name>Zn(2+)</name>
        <dbReference type="ChEBI" id="CHEBI:29105"/>
        <note>catalytic</note>
    </ligand>
</feature>
<dbReference type="GO" id="GO:0042277">
    <property type="term" value="F:peptide binding"/>
    <property type="evidence" value="ECO:0007669"/>
    <property type="project" value="TreeGrafter"/>
</dbReference>
<dbReference type="Pfam" id="PF01433">
    <property type="entry name" value="Peptidase_M1"/>
    <property type="match status" value="1"/>
</dbReference>
<keyword evidence="9 21" id="KW-0479">Metal-binding</keyword>
<evidence type="ECO:0000256" key="18">
    <source>
        <dbReference type="ARBA" id="ARBA00023180"/>
    </source>
</evidence>
<dbReference type="PANTHER" id="PTHR11533:SF276">
    <property type="entry name" value="GLUTAMYL AMINOPEPTIDASE"/>
    <property type="match status" value="1"/>
</dbReference>
<dbReference type="Gene3D" id="1.10.390.10">
    <property type="entry name" value="Neutral Protease Domain 2"/>
    <property type="match status" value="1"/>
</dbReference>
<feature type="transmembrane region" description="Helical" evidence="23">
    <location>
        <begin position="7"/>
        <end position="30"/>
    </location>
</feature>
<evidence type="ECO:0000256" key="15">
    <source>
        <dbReference type="ARBA" id="ARBA00023049"/>
    </source>
</evidence>
<evidence type="ECO:0000256" key="3">
    <source>
        <dbReference type="ARBA" id="ARBA00010136"/>
    </source>
</evidence>
<protein>
    <recommendedName>
        <fullName evidence="23">Aminopeptidase</fullName>
        <ecNumber evidence="23">3.4.11.-</ecNumber>
    </recommendedName>
</protein>
<evidence type="ECO:0000256" key="1">
    <source>
        <dbReference type="ARBA" id="ARBA00001703"/>
    </source>
</evidence>
<keyword evidence="13" id="KW-0735">Signal-anchor</keyword>
<proteinExistence type="inferred from homology"/>
<dbReference type="CDD" id="cd09601">
    <property type="entry name" value="M1_APN-Q_like"/>
    <property type="match status" value="1"/>
</dbReference>
<organism evidence="28 29">
    <name type="scientific">Dreissena polymorpha</name>
    <name type="common">Zebra mussel</name>
    <name type="synonym">Mytilus polymorpha</name>
    <dbReference type="NCBI Taxonomy" id="45954"/>
    <lineage>
        <taxon>Eukaryota</taxon>
        <taxon>Metazoa</taxon>
        <taxon>Spiralia</taxon>
        <taxon>Lophotrochozoa</taxon>
        <taxon>Mollusca</taxon>
        <taxon>Bivalvia</taxon>
        <taxon>Autobranchia</taxon>
        <taxon>Heteroconchia</taxon>
        <taxon>Euheterodonta</taxon>
        <taxon>Imparidentia</taxon>
        <taxon>Neoheterodontei</taxon>
        <taxon>Myida</taxon>
        <taxon>Dreissenoidea</taxon>
        <taxon>Dreissenidae</taxon>
        <taxon>Dreissena</taxon>
    </lineage>
</organism>
<evidence type="ECO:0000256" key="14">
    <source>
        <dbReference type="ARBA" id="ARBA00022989"/>
    </source>
</evidence>
<keyword evidence="8 23" id="KW-0812">Transmembrane</keyword>
<keyword evidence="10 23" id="KW-0378">Hydrolase</keyword>
<dbReference type="PANTHER" id="PTHR11533">
    <property type="entry name" value="PROTEASE M1 ZINC METALLOPROTEASE"/>
    <property type="match status" value="1"/>
</dbReference>
<keyword evidence="7 23" id="KW-0645">Protease</keyword>
<dbReference type="InterPro" id="IPR045357">
    <property type="entry name" value="Aminopeptidase_N-like_N"/>
</dbReference>
<feature type="active site" description="Proton acceptor" evidence="19">
    <location>
        <position position="395"/>
    </location>
</feature>
<dbReference type="EMBL" id="JAIWYP010000002">
    <property type="protein sequence ID" value="KAH3863357.1"/>
    <property type="molecule type" value="Genomic_DNA"/>
</dbReference>
<dbReference type="SUPFAM" id="SSF63737">
    <property type="entry name" value="Leukotriene A4 hydrolase N-terminal domain"/>
    <property type="match status" value="1"/>
</dbReference>
<feature type="compositionally biased region" description="Polar residues" evidence="24">
    <location>
        <begin position="39"/>
        <end position="76"/>
    </location>
</feature>
<dbReference type="InterPro" id="IPR034016">
    <property type="entry name" value="M1_APN-typ"/>
</dbReference>
<dbReference type="GO" id="GO:0070006">
    <property type="term" value="F:metalloaminopeptidase activity"/>
    <property type="evidence" value="ECO:0007669"/>
    <property type="project" value="TreeGrafter"/>
</dbReference>
<dbReference type="FunFam" id="2.60.40.1730:FF:000012">
    <property type="entry name" value="Aminopeptidase N"/>
    <property type="match status" value="1"/>
</dbReference>
<evidence type="ECO:0000313" key="29">
    <source>
        <dbReference type="Proteomes" id="UP000828390"/>
    </source>
</evidence>
<dbReference type="Gene3D" id="2.60.40.1730">
    <property type="entry name" value="tricorn interacting facor f3 domain"/>
    <property type="match status" value="1"/>
</dbReference>
<dbReference type="OrthoDB" id="510539at2759"/>
<evidence type="ECO:0000256" key="13">
    <source>
        <dbReference type="ARBA" id="ARBA00022968"/>
    </source>
</evidence>
<gene>
    <name evidence="28" type="ORF">DPMN_026342</name>
</gene>
<name>A0A9D4RE70_DREPO</name>
<evidence type="ECO:0000256" key="19">
    <source>
        <dbReference type="PIRSR" id="PIRSR634016-1"/>
    </source>
</evidence>
<dbReference type="GO" id="GO:0004230">
    <property type="term" value="F:glutamyl aminopeptidase activity"/>
    <property type="evidence" value="ECO:0007669"/>
    <property type="project" value="UniProtKB-EC"/>
</dbReference>
<accession>A0A9D4RE70</accession>
<evidence type="ECO:0000256" key="22">
    <source>
        <dbReference type="PIRSR" id="PIRSR634016-4"/>
    </source>
</evidence>
<dbReference type="SUPFAM" id="SSF55486">
    <property type="entry name" value="Metalloproteases ('zincins'), catalytic domain"/>
    <property type="match status" value="1"/>
</dbReference>
<dbReference type="Gene3D" id="1.25.50.20">
    <property type="match status" value="1"/>
</dbReference>
<keyword evidence="29" id="KW-1185">Reference proteome</keyword>
<keyword evidence="11 21" id="KW-0862">Zinc</keyword>
<dbReference type="GO" id="GO:0043171">
    <property type="term" value="P:peptide catabolic process"/>
    <property type="evidence" value="ECO:0007669"/>
    <property type="project" value="TreeGrafter"/>
</dbReference>
<evidence type="ECO:0000256" key="5">
    <source>
        <dbReference type="ARBA" id="ARBA00022438"/>
    </source>
</evidence>
<comment type="caution">
    <text evidence="28">The sequence shown here is derived from an EMBL/GenBank/DDBJ whole genome shotgun (WGS) entry which is preliminary data.</text>
</comment>
<evidence type="ECO:0000256" key="7">
    <source>
        <dbReference type="ARBA" id="ARBA00022670"/>
    </source>
</evidence>
<evidence type="ECO:0000256" key="9">
    <source>
        <dbReference type="ARBA" id="ARBA00022723"/>
    </source>
</evidence>
<evidence type="ECO:0000256" key="8">
    <source>
        <dbReference type="ARBA" id="ARBA00022692"/>
    </source>
</evidence>
<keyword evidence="18" id="KW-0325">Glycoprotein</keyword>
<comment type="subunit">
    <text evidence="4">Homodimer; disulfide-linked.</text>
</comment>
<evidence type="ECO:0000256" key="23">
    <source>
        <dbReference type="RuleBase" id="RU364040"/>
    </source>
</evidence>
<evidence type="ECO:0000259" key="27">
    <source>
        <dbReference type="Pfam" id="PF17900"/>
    </source>
</evidence>
<feature type="domain" description="Aminopeptidase N-like N-terminal" evidence="27">
    <location>
        <begin position="97"/>
        <end position="287"/>
    </location>
</feature>
<evidence type="ECO:0000256" key="11">
    <source>
        <dbReference type="ARBA" id="ARBA00022833"/>
    </source>
</evidence>
<dbReference type="InterPro" id="IPR014782">
    <property type="entry name" value="Peptidase_M1_dom"/>
</dbReference>
<comment type="catalytic activity">
    <reaction evidence="1">
        <text>Release of N-terminal glutamate (and to a lesser extent aspartate) from a peptide.</text>
        <dbReference type="EC" id="3.4.11.7"/>
    </reaction>
</comment>
<feature type="binding site" evidence="20">
    <location>
        <begin position="358"/>
        <end position="362"/>
    </location>
    <ligand>
        <name>substrate</name>
    </ligand>
</feature>
<keyword evidence="15 23" id="KW-0482">Metalloprotease</keyword>
<comment type="cofactor">
    <cofactor evidence="21 23">
        <name>Zn(2+)</name>
        <dbReference type="ChEBI" id="CHEBI:29105"/>
    </cofactor>
    <text evidence="21 23">Binds 1 zinc ion per subunit.</text>
</comment>
<keyword evidence="14 23" id="KW-1133">Transmembrane helix</keyword>
<feature type="domain" description="Peptidase M1 membrane alanine aminopeptidase" evidence="25">
    <location>
        <begin position="322"/>
        <end position="540"/>
    </location>
</feature>
<dbReference type="InterPro" id="IPR024571">
    <property type="entry name" value="ERAP1-like_C_dom"/>
</dbReference>
<dbReference type="PRINTS" id="PR00756">
    <property type="entry name" value="ALADIPTASE"/>
</dbReference>
<dbReference type="InterPro" id="IPR050344">
    <property type="entry name" value="Peptidase_M1_aminopeptidases"/>
</dbReference>
<dbReference type="FunFam" id="1.25.50.20:FF:000001">
    <property type="entry name" value="Aminopeptidase"/>
    <property type="match status" value="1"/>
</dbReference>
<dbReference type="AlphaFoldDB" id="A0A9D4RE70"/>
<keyword evidence="6" id="KW-1003">Cell membrane</keyword>
<feature type="binding site" evidence="21">
    <location>
        <position position="417"/>
    </location>
    <ligand>
        <name>Zn(2+)</name>
        <dbReference type="ChEBI" id="CHEBI:29105"/>
        <note>catalytic</note>
    </ligand>
</feature>
<keyword evidence="17" id="KW-1015">Disulfide bond</keyword>
<dbReference type="FunFam" id="1.10.390.10:FF:000016">
    <property type="entry name" value="Glutamyl aminopeptidase"/>
    <property type="match status" value="1"/>
</dbReference>
<feature type="binding site" evidence="21">
    <location>
        <position position="398"/>
    </location>
    <ligand>
        <name>Zn(2+)</name>
        <dbReference type="ChEBI" id="CHEBI:29105"/>
        <note>catalytic</note>
    </ligand>
</feature>
<evidence type="ECO:0000256" key="6">
    <source>
        <dbReference type="ARBA" id="ARBA00022475"/>
    </source>
</evidence>
<comment type="subcellular location">
    <subcellularLocation>
        <location evidence="2">Cell membrane</location>
        <topology evidence="2">Single-pass type II membrane protein</topology>
    </subcellularLocation>
</comment>
<feature type="domain" description="ERAP1-like C-terminal" evidence="26">
    <location>
        <begin position="624"/>
        <end position="942"/>
    </location>
</feature>
<dbReference type="Proteomes" id="UP000828390">
    <property type="component" value="Unassembled WGS sequence"/>
</dbReference>
<dbReference type="InterPro" id="IPR027268">
    <property type="entry name" value="Peptidase_M4/M1_CTD_sf"/>
</dbReference>
<dbReference type="GO" id="GO:0005737">
    <property type="term" value="C:cytoplasm"/>
    <property type="evidence" value="ECO:0007669"/>
    <property type="project" value="TreeGrafter"/>
</dbReference>
<evidence type="ECO:0000259" key="26">
    <source>
        <dbReference type="Pfam" id="PF11838"/>
    </source>
</evidence>
<feature type="region of interest" description="Disordered" evidence="24">
    <location>
        <begin position="39"/>
        <end position="77"/>
    </location>
</feature>
<dbReference type="GO" id="GO:0008270">
    <property type="term" value="F:zinc ion binding"/>
    <property type="evidence" value="ECO:0007669"/>
    <property type="project" value="UniProtKB-UniRule"/>
</dbReference>
<reference evidence="28" key="2">
    <citation type="submission" date="2020-11" db="EMBL/GenBank/DDBJ databases">
        <authorList>
            <person name="McCartney M.A."/>
            <person name="Auch B."/>
            <person name="Kono T."/>
            <person name="Mallez S."/>
            <person name="Becker A."/>
            <person name="Gohl D.M."/>
            <person name="Silverstein K.A.T."/>
            <person name="Koren S."/>
            <person name="Bechman K.B."/>
            <person name="Herman A."/>
            <person name="Abrahante J.E."/>
            <person name="Garbe J."/>
        </authorList>
    </citation>
    <scope>NUCLEOTIDE SEQUENCE</scope>
    <source>
        <strain evidence="28">Duluth1</strain>
        <tissue evidence="28">Whole animal</tissue>
    </source>
</reference>
<dbReference type="Gene3D" id="2.60.40.1910">
    <property type="match status" value="1"/>
</dbReference>
<evidence type="ECO:0000256" key="20">
    <source>
        <dbReference type="PIRSR" id="PIRSR634016-2"/>
    </source>
</evidence>
<evidence type="ECO:0000256" key="4">
    <source>
        <dbReference type="ARBA" id="ARBA00011748"/>
    </source>
</evidence>
<dbReference type="InterPro" id="IPR001930">
    <property type="entry name" value="Peptidase_M1"/>
</dbReference>
<dbReference type="Pfam" id="PF17900">
    <property type="entry name" value="Peptidase_M1_N"/>
    <property type="match status" value="1"/>
</dbReference>
<feature type="binding site" evidence="20">
    <location>
        <position position="894"/>
    </location>
    <ligand>
        <name>substrate</name>
    </ligand>
</feature>
<evidence type="ECO:0000256" key="2">
    <source>
        <dbReference type="ARBA" id="ARBA00004401"/>
    </source>
</evidence>
<comment type="similarity">
    <text evidence="3 23">Belongs to the peptidase M1 family.</text>
</comment>
<dbReference type="GO" id="GO:0006508">
    <property type="term" value="P:proteolysis"/>
    <property type="evidence" value="ECO:0007669"/>
    <property type="project" value="UniProtKB-KW"/>
</dbReference>
<keyword evidence="16 23" id="KW-0472">Membrane</keyword>
<evidence type="ECO:0000256" key="16">
    <source>
        <dbReference type="ARBA" id="ARBA00023136"/>
    </source>
</evidence>
<keyword evidence="5 23" id="KW-0031">Aminopeptidase</keyword>
<evidence type="ECO:0000259" key="25">
    <source>
        <dbReference type="Pfam" id="PF01433"/>
    </source>
</evidence>